<dbReference type="Proteomes" id="UP001147830">
    <property type="component" value="Unassembled WGS sequence"/>
</dbReference>
<organism evidence="2 3">
    <name type="scientific">Thalassolituus pacificus</name>
    <dbReference type="NCBI Taxonomy" id="2975440"/>
    <lineage>
        <taxon>Bacteria</taxon>
        <taxon>Pseudomonadati</taxon>
        <taxon>Pseudomonadota</taxon>
        <taxon>Gammaproteobacteria</taxon>
        <taxon>Oceanospirillales</taxon>
        <taxon>Oceanospirillaceae</taxon>
        <taxon>Thalassolituus</taxon>
    </lineage>
</organism>
<evidence type="ECO:0000313" key="2">
    <source>
        <dbReference type="EMBL" id="MCT7360557.1"/>
    </source>
</evidence>
<feature type="transmembrane region" description="Helical" evidence="1">
    <location>
        <begin position="12"/>
        <end position="33"/>
    </location>
</feature>
<keyword evidence="1" id="KW-0812">Transmembrane</keyword>
<dbReference type="AlphaFoldDB" id="A0A9X3AIU7"/>
<keyword evidence="3" id="KW-1185">Reference proteome</keyword>
<accession>A0A9X3AIU7</accession>
<dbReference type="Pfam" id="PF16074">
    <property type="entry name" value="PilW"/>
    <property type="match status" value="1"/>
</dbReference>
<dbReference type="EMBL" id="JAOANI010000028">
    <property type="protein sequence ID" value="MCT7360557.1"/>
    <property type="molecule type" value="Genomic_DNA"/>
</dbReference>
<keyword evidence="1" id="KW-1133">Transmembrane helix</keyword>
<dbReference type="InterPro" id="IPR032092">
    <property type="entry name" value="PilW"/>
</dbReference>
<dbReference type="Pfam" id="PF07963">
    <property type="entry name" value="N_methyl"/>
    <property type="match status" value="1"/>
</dbReference>
<dbReference type="NCBIfam" id="TIGR02532">
    <property type="entry name" value="IV_pilin_GFxxxE"/>
    <property type="match status" value="1"/>
</dbReference>
<comment type="caution">
    <text evidence="2">The sequence shown here is derived from an EMBL/GenBank/DDBJ whole genome shotgun (WGS) entry which is preliminary data.</text>
</comment>
<proteinExistence type="predicted"/>
<dbReference type="RefSeq" id="WP_260977388.1">
    <property type="nucleotide sequence ID" value="NZ_JAOANI010000028.1"/>
</dbReference>
<name>A0A9X3AIU7_9GAMM</name>
<evidence type="ECO:0000313" key="3">
    <source>
        <dbReference type="Proteomes" id="UP001147830"/>
    </source>
</evidence>
<dbReference type="InterPro" id="IPR012902">
    <property type="entry name" value="N_methyl_site"/>
</dbReference>
<reference evidence="2" key="1">
    <citation type="journal article" date="2022" name="Front. Microbiol.">
        <title>Genome-based taxonomic rearrangement of Oceanobacter-related bacteria including the description of Thalassolituus hydrocarbonoclasticus sp. nov. and Thalassolituus pacificus sp. nov. and emended description of the genus Thalassolituus.</title>
        <authorList>
            <person name="Dong C."/>
            <person name="Wei L."/>
            <person name="Wang J."/>
            <person name="Lai Q."/>
            <person name="Huang Z."/>
            <person name="Shao Z."/>
        </authorList>
    </citation>
    <scope>NUCLEOTIDE SEQUENCE</scope>
    <source>
        <strain evidence="2">59MF3M-4</strain>
    </source>
</reference>
<protein>
    <submittedName>
        <fullName evidence="2">PilW family protein</fullName>
    </submittedName>
</protein>
<evidence type="ECO:0000256" key="1">
    <source>
        <dbReference type="SAM" id="Phobius"/>
    </source>
</evidence>
<gene>
    <name evidence="2" type="ORF">NYR02_16165</name>
</gene>
<keyword evidence="1" id="KW-0472">Membrane</keyword>
<sequence>MMIKKQRGMTLVELMIAAVLGMIVTYFIINIMISSSRTAMQSDGLAQAQENGRFVLSWLHSETRRAGYVPGIIDARIQPFADLCAAEFPLPPANNADCTFEANDRASDRLAIRRTFTTASGSAKDAMDCTGVDLTAIRAEGDVLTDVYWVERNFVSANTANNDAYDDVLRCVTYFNGIPVANAQVIASGVEGLQVLYGIRPGEDPDRNTNVSRYVALNDILPIDWDSVRAARIAILTRAFSDNTINLDTRSYILLDSNPISVDPLQTFTFTDRIARHIQTTTVYLPNE</sequence>
<dbReference type="GO" id="GO:0043683">
    <property type="term" value="P:type IV pilus assembly"/>
    <property type="evidence" value="ECO:0007669"/>
    <property type="project" value="InterPro"/>
</dbReference>
<reference evidence="2" key="2">
    <citation type="submission" date="2022-08" db="EMBL/GenBank/DDBJ databases">
        <authorList>
            <person name="Dong C."/>
        </authorList>
    </citation>
    <scope>NUCLEOTIDE SEQUENCE</scope>
    <source>
        <strain evidence="2">59MF3M-4</strain>
    </source>
</reference>